<comment type="caution">
    <text evidence="2">The sequence shown here is derived from an EMBL/GenBank/DDBJ whole genome shotgun (WGS) entry which is preliminary data.</text>
</comment>
<dbReference type="OrthoDB" id="20872at2759"/>
<feature type="region of interest" description="Disordered" evidence="1">
    <location>
        <begin position="1097"/>
        <end position="1118"/>
    </location>
</feature>
<dbReference type="EMBL" id="AQGS01001233">
    <property type="protein sequence ID" value="EPS35190.1"/>
    <property type="molecule type" value="Genomic_DNA"/>
</dbReference>
<gene>
    <name evidence="2" type="ORF">H072_11608</name>
</gene>
<dbReference type="AlphaFoldDB" id="S7ZWQ5"/>
<dbReference type="Proteomes" id="UP000015100">
    <property type="component" value="Unassembled WGS sequence"/>
</dbReference>
<dbReference type="eggNOG" id="ENOG502SMNF">
    <property type="taxonomic scope" value="Eukaryota"/>
</dbReference>
<name>S7ZWQ5_DACHA</name>
<organism evidence="2 3">
    <name type="scientific">Dactylellina haptotyla (strain CBS 200.50)</name>
    <name type="common">Nematode-trapping fungus</name>
    <name type="synonym">Monacrosporium haptotylum</name>
    <dbReference type="NCBI Taxonomy" id="1284197"/>
    <lineage>
        <taxon>Eukaryota</taxon>
        <taxon>Fungi</taxon>
        <taxon>Dikarya</taxon>
        <taxon>Ascomycota</taxon>
        <taxon>Pezizomycotina</taxon>
        <taxon>Orbiliomycetes</taxon>
        <taxon>Orbiliales</taxon>
        <taxon>Orbiliaceae</taxon>
        <taxon>Dactylellina</taxon>
    </lineage>
</organism>
<keyword evidence="3" id="KW-1185">Reference proteome</keyword>
<evidence type="ECO:0000256" key="1">
    <source>
        <dbReference type="SAM" id="MobiDB-lite"/>
    </source>
</evidence>
<sequence length="1118" mass="126470">MLEVNPDTGLIEQKKAEPPPSQQISSEEDGKLTFLEWADQMKQEEKDREAGAAGVSVFVPAPLDLAQSLLTRPPSTAETGCRNVIERPNLWTQRAGLDVQHAYNPWWPLLNHLVSVCKAAKIYECDNPECTENASRINYILPSCEWQAFRDWVVQVVSCQMTTPESERTTGKFLHLSAAVVCINYLLEGIKLQKFTSSIDGKYIDLTEKKRTIDLFPICEIIYWSVNLQEIIGISPFLMMLWGNTMIPHGVVAPALAKVTQLARERGICLSRLWSLSLISDRGEHDLPAIMHLAQKYPELSHKSHGSCTASCCGATTMDATRLKQLHKCEHDTEAAFDIVDCKAKKLFFDPELLRVSIEGGGGTTWCVDEPFEVQNLNVPYVTISHVWSDGTGVGIEAPGYVNRCLFDYFAGFVKQLGYSALWWDSISIPMDPTLRGKAINDMHSNYSRSKITLVHDTYLSSFEWRDDGSPALALILSPWFSRGWTAVECNMARKIKVVFKAPGKNEPIIKDLDDDILAKDFGLCSRAHWIASYMIKRLRQPITNVSDLLAILKPRSTSWARDRMIIAGLLARVEVDYKMTPETITKAIITKIGAIDHSSLLHVETAMTESGGWSWCPNFIYDLPAIPPGEFKTSMIGGASCLVDRYGTITGEFPCRRATRDDFFKRRVIPLSSHPFIVSRIKAALENWQNCLIVGDYPGPYVLVETELENDDYYPAINYTPEHEFLMCKYLGTVQTAGDDEMYTPENFDSLVKTRIMIGREGNNYLDAPHYRKFVTQEQLSTKFSPFTSFQRIRWEFSTEHIYIGDNPITGDLLLLRKRTVPHPTFGAEVMIPVWAAHNLEVKGIGSGKVEIDVKPEPCFSLSPARVIESFSEDWSSEKPNFSYVDVAKYWPTLRLASNERTTSLTHLRDHQRGDSSIVPSNRLFRLDFLSRTVTYAAIDFEILEISEERPWAGIWACIFPSGKYEFHLFIQKGEEDINVIKLTSNSTEAPRGAEVLRIYSKLEPKYEDARGQLASIYLKDKSTSGVSDTKYDDEWGYIGLMIMDEDTIDVRPYPPGIFRVTPGEEFKREYRRVPQAVLMANRPKKWTDIEAEDTANDVAPTSEPEAKNLNSHCVIK</sequence>
<feature type="region of interest" description="Disordered" evidence="1">
    <location>
        <begin position="1"/>
        <end position="30"/>
    </location>
</feature>
<proteinExistence type="predicted"/>
<dbReference type="HOGENOM" id="CLU_279501_0_0_1"/>
<accession>S7ZWQ5</accession>
<dbReference type="OMA" id="WDSISIP"/>
<protein>
    <recommendedName>
        <fullName evidence="4">Heterokaryon incompatibility domain-containing protein</fullName>
    </recommendedName>
</protein>
<dbReference type="PANTHER" id="PTHR39596">
    <property type="match status" value="1"/>
</dbReference>
<evidence type="ECO:0008006" key="4">
    <source>
        <dbReference type="Google" id="ProtNLM"/>
    </source>
</evidence>
<evidence type="ECO:0000313" key="3">
    <source>
        <dbReference type="Proteomes" id="UP000015100"/>
    </source>
</evidence>
<reference evidence="3" key="2">
    <citation type="submission" date="2013-04" db="EMBL/GenBank/DDBJ databases">
        <title>Genomic mechanisms accounting for the adaptation to parasitism in nematode-trapping fungi.</title>
        <authorList>
            <person name="Ahren D.G."/>
        </authorList>
    </citation>
    <scope>NUCLEOTIDE SEQUENCE [LARGE SCALE GENOMIC DNA]</scope>
    <source>
        <strain evidence="3">CBS 200.50</strain>
    </source>
</reference>
<dbReference type="PANTHER" id="PTHR39596:SF2">
    <property type="entry name" value="HET DOMAIN PROTEIN (AFU_ORTHOLOGUE AFUA_1G17550)-RELATED"/>
    <property type="match status" value="1"/>
</dbReference>
<reference evidence="2 3" key="1">
    <citation type="journal article" date="2013" name="PLoS Genet.">
        <title>Genomic mechanisms accounting for the adaptation to parasitism in nematode-trapping fungi.</title>
        <authorList>
            <person name="Meerupati T."/>
            <person name="Andersson K.M."/>
            <person name="Friman E."/>
            <person name="Kumar D."/>
            <person name="Tunlid A."/>
            <person name="Ahren D."/>
        </authorList>
    </citation>
    <scope>NUCLEOTIDE SEQUENCE [LARGE SCALE GENOMIC DNA]</scope>
    <source>
        <strain evidence="2 3">CBS 200.50</strain>
    </source>
</reference>
<dbReference type="STRING" id="1284197.S7ZWQ5"/>
<evidence type="ECO:0000313" key="2">
    <source>
        <dbReference type="EMBL" id="EPS35190.1"/>
    </source>
</evidence>